<accession>A0A951UPR0</accession>
<dbReference type="Proteomes" id="UP000757435">
    <property type="component" value="Unassembled WGS sequence"/>
</dbReference>
<evidence type="ECO:0000313" key="2">
    <source>
        <dbReference type="Proteomes" id="UP000757435"/>
    </source>
</evidence>
<reference evidence="1" key="2">
    <citation type="journal article" date="2022" name="Microbiol. Resour. Announc.">
        <title>Metagenome Sequencing to Explore Phylogenomics of Terrestrial Cyanobacteria.</title>
        <authorList>
            <person name="Ward R.D."/>
            <person name="Stajich J.E."/>
            <person name="Johansen J.R."/>
            <person name="Huntemann M."/>
            <person name="Clum A."/>
            <person name="Foster B."/>
            <person name="Foster B."/>
            <person name="Roux S."/>
            <person name="Palaniappan K."/>
            <person name="Varghese N."/>
            <person name="Mukherjee S."/>
            <person name="Reddy T.B.K."/>
            <person name="Daum C."/>
            <person name="Copeland A."/>
            <person name="Chen I.A."/>
            <person name="Ivanova N.N."/>
            <person name="Kyrpides N.C."/>
            <person name="Shapiro N."/>
            <person name="Eloe-Fadrosh E.A."/>
            <person name="Pietrasiak N."/>
        </authorList>
    </citation>
    <scope>NUCLEOTIDE SEQUENCE</scope>
    <source>
        <strain evidence="1">UHER 2000/2452</strain>
    </source>
</reference>
<protein>
    <submittedName>
        <fullName evidence="1">Uncharacterized protein</fullName>
    </submittedName>
</protein>
<dbReference type="AlphaFoldDB" id="A0A951UPR0"/>
<organism evidence="1 2">
    <name type="scientific">Drouetiella hepatica Uher 2000/2452</name>
    <dbReference type="NCBI Taxonomy" id="904376"/>
    <lineage>
        <taxon>Bacteria</taxon>
        <taxon>Bacillati</taxon>
        <taxon>Cyanobacteriota</taxon>
        <taxon>Cyanophyceae</taxon>
        <taxon>Oculatellales</taxon>
        <taxon>Oculatellaceae</taxon>
        <taxon>Drouetiella</taxon>
    </lineage>
</organism>
<dbReference type="EMBL" id="JAHHHD010000029">
    <property type="protein sequence ID" value="MBW4661084.1"/>
    <property type="molecule type" value="Genomic_DNA"/>
</dbReference>
<sequence length="277" mass="31160">MFLSEIRQKPESTPMERLICALKWMPRDCFRHLELSYPSLNINEAMQSEHLKEWFEEAEARHGTMGDWIAKWAFGMDAPQGDFAALCSYGATSLFAFMDLCRALHKLSPYGLRDFPSSNGWMELTLRAESSRFLCYVADCGVAKELGIPGYPGAWAVGKTDLRKERVAALRSIGVEAGNRSKPEPKPKPGRPKKTVVKVEDRRYPSNCLLYENVVKEADRIAKINTEFRRGVYQRWLDAVSAETAGMIGKDFQVGIVSEGKLIVGGKGFKISGKKKR</sequence>
<proteinExistence type="predicted"/>
<name>A0A951UPR0_9CYAN</name>
<comment type="caution">
    <text evidence="1">The sequence shown here is derived from an EMBL/GenBank/DDBJ whole genome shotgun (WGS) entry which is preliminary data.</text>
</comment>
<reference evidence="1" key="1">
    <citation type="submission" date="2021-05" db="EMBL/GenBank/DDBJ databases">
        <authorList>
            <person name="Pietrasiak N."/>
            <person name="Ward R."/>
            <person name="Stajich J.E."/>
            <person name="Kurbessoian T."/>
        </authorList>
    </citation>
    <scope>NUCLEOTIDE SEQUENCE</scope>
    <source>
        <strain evidence="1">UHER 2000/2452</strain>
    </source>
</reference>
<evidence type="ECO:0000313" key="1">
    <source>
        <dbReference type="EMBL" id="MBW4661084.1"/>
    </source>
</evidence>
<gene>
    <name evidence="1" type="ORF">KME15_20610</name>
</gene>